<dbReference type="InterPro" id="IPR017896">
    <property type="entry name" value="4Fe4S_Fe-S-bd"/>
</dbReference>
<organism evidence="5 6">
    <name type="scientific">Stutzerimonas kirkiae</name>
    <dbReference type="NCBI Taxonomy" id="2211392"/>
    <lineage>
        <taxon>Bacteria</taxon>
        <taxon>Pseudomonadati</taxon>
        <taxon>Pseudomonadota</taxon>
        <taxon>Gammaproteobacteria</taxon>
        <taxon>Pseudomonadales</taxon>
        <taxon>Pseudomonadaceae</taxon>
        <taxon>Stutzerimonas</taxon>
    </lineage>
</organism>
<feature type="domain" description="4Fe-4S ferredoxin-type" evidence="4">
    <location>
        <begin position="31"/>
        <end position="61"/>
    </location>
</feature>
<sequence>MIEVIVQSRCDGCNRCVEVCPGSVLEVSAEGHPFIARQADCQSCYQCELYCTADAIYVGHDCERPQGIDEAQALASGTLGQYRRHSGWDEWADRYSNQQWRMGQVFRRAAGFRSGTIDGLGKP</sequence>
<evidence type="ECO:0000313" key="6">
    <source>
        <dbReference type="Proteomes" id="UP000292639"/>
    </source>
</evidence>
<dbReference type="PROSITE" id="PS00198">
    <property type="entry name" value="4FE4S_FER_1"/>
    <property type="match status" value="1"/>
</dbReference>
<dbReference type="Pfam" id="PF13187">
    <property type="entry name" value="Fer4_9"/>
    <property type="match status" value="1"/>
</dbReference>
<dbReference type="GO" id="GO:0051536">
    <property type="term" value="F:iron-sulfur cluster binding"/>
    <property type="evidence" value="ECO:0007669"/>
    <property type="project" value="UniProtKB-KW"/>
</dbReference>
<accession>A0A4Q9QWU3</accession>
<keyword evidence="1" id="KW-0479">Metal-binding</keyword>
<dbReference type="GO" id="GO:0046872">
    <property type="term" value="F:metal ion binding"/>
    <property type="evidence" value="ECO:0007669"/>
    <property type="project" value="UniProtKB-KW"/>
</dbReference>
<dbReference type="Proteomes" id="UP000292639">
    <property type="component" value="Unassembled WGS sequence"/>
</dbReference>
<keyword evidence="2" id="KW-0408">Iron</keyword>
<feature type="domain" description="4Fe-4S ferredoxin-type" evidence="4">
    <location>
        <begin position="1"/>
        <end position="30"/>
    </location>
</feature>
<dbReference type="Gene3D" id="3.30.70.20">
    <property type="match status" value="1"/>
</dbReference>
<dbReference type="AlphaFoldDB" id="A0A4Q9QWU3"/>
<dbReference type="InterPro" id="IPR017900">
    <property type="entry name" value="4Fe4S_Fe_S_CS"/>
</dbReference>
<dbReference type="PANTHER" id="PTHR43122:SF1">
    <property type="entry name" value="IRON-SULFUR-BINDING PROTEIN"/>
    <property type="match status" value="1"/>
</dbReference>
<evidence type="ECO:0000256" key="3">
    <source>
        <dbReference type="ARBA" id="ARBA00023014"/>
    </source>
</evidence>
<evidence type="ECO:0000259" key="4">
    <source>
        <dbReference type="PROSITE" id="PS51379"/>
    </source>
</evidence>
<dbReference type="EMBL" id="QJUP01000036">
    <property type="protein sequence ID" value="TBU88850.1"/>
    <property type="molecule type" value="Genomic_DNA"/>
</dbReference>
<keyword evidence="6" id="KW-1185">Reference proteome</keyword>
<dbReference type="OrthoDB" id="9808559at2"/>
<name>A0A4Q9QWU3_9GAMM</name>
<comment type="caution">
    <text evidence="5">The sequence shown here is derived from an EMBL/GenBank/DDBJ whole genome shotgun (WGS) entry which is preliminary data.</text>
</comment>
<gene>
    <name evidence="5" type="ORF">DNJ96_17905</name>
</gene>
<dbReference type="SUPFAM" id="SSF54862">
    <property type="entry name" value="4Fe-4S ferredoxins"/>
    <property type="match status" value="1"/>
</dbReference>
<reference evidence="5 6" key="1">
    <citation type="submission" date="2018-06" db="EMBL/GenBank/DDBJ databases">
        <title>Three novel Pseudomonas species isolated from symptomatic oak.</title>
        <authorList>
            <person name="Bueno-Gonzalez V."/>
            <person name="Brady C."/>
        </authorList>
    </citation>
    <scope>NUCLEOTIDE SEQUENCE [LARGE SCALE GENOMIC DNA]</scope>
    <source>
        <strain evidence="5 6">P17C</strain>
    </source>
</reference>
<dbReference type="RefSeq" id="WP_131186006.1">
    <property type="nucleotide sequence ID" value="NZ_QJUO01000042.1"/>
</dbReference>
<evidence type="ECO:0000313" key="5">
    <source>
        <dbReference type="EMBL" id="TBU88850.1"/>
    </source>
</evidence>
<keyword evidence="3" id="KW-0411">Iron-sulfur</keyword>
<dbReference type="PANTHER" id="PTHR43122">
    <property type="entry name" value="FERREDOXIN SUBUNIT OF PYRUVATE:FLAVODOXIN OXIDOREDUCTASE-RELATED"/>
    <property type="match status" value="1"/>
</dbReference>
<protein>
    <submittedName>
        <fullName evidence="5">Ferredoxin</fullName>
    </submittedName>
</protein>
<evidence type="ECO:0000256" key="2">
    <source>
        <dbReference type="ARBA" id="ARBA00023004"/>
    </source>
</evidence>
<proteinExistence type="predicted"/>
<evidence type="ECO:0000256" key="1">
    <source>
        <dbReference type="ARBA" id="ARBA00022723"/>
    </source>
</evidence>
<dbReference type="PROSITE" id="PS51379">
    <property type="entry name" value="4FE4S_FER_2"/>
    <property type="match status" value="2"/>
</dbReference>